<gene>
    <name evidence="6" type="ORF">AABB31_18865</name>
</gene>
<dbReference type="RefSeq" id="WP_342076324.1">
    <property type="nucleotide sequence ID" value="NZ_CP151767.2"/>
</dbReference>
<name>A0AAN0NI98_9RHOB</name>
<evidence type="ECO:0000313" key="7">
    <source>
        <dbReference type="Proteomes" id="UP001470809"/>
    </source>
</evidence>
<keyword evidence="2" id="KW-0479">Metal-binding</keyword>
<dbReference type="EMBL" id="CP151767">
    <property type="protein sequence ID" value="WZU67006.1"/>
    <property type="molecule type" value="Genomic_DNA"/>
</dbReference>
<dbReference type="Proteomes" id="UP001470809">
    <property type="component" value="Chromosome"/>
</dbReference>
<dbReference type="PANTHER" id="PTHR12629:SF0">
    <property type="entry name" value="DIPHOSPHOINOSITOL-POLYPHOSPHATE DIPHOSPHATASE"/>
    <property type="match status" value="1"/>
</dbReference>
<keyword evidence="7" id="KW-1185">Reference proteome</keyword>
<dbReference type="PROSITE" id="PS51462">
    <property type="entry name" value="NUDIX"/>
    <property type="match status" value="1"/>
</dbReference>
<evidence type="ECO:0000256" key="2">
    <source>
        <dbReference type="ARBA" id="ARBA00022723"/>
    </source>
</evidence>
<proteinExistence type="predicted"/>
<feature type="domain" description="Nudix hydrolase" evidence="5">
    <location>
        <begin position="19"/>
        <end position="149"/>
    </location>
</feature>
<evidence type="ECO:0000313" key="6">
    <source>
        <dbReference type="EMBL" id="WZU67006.1"/>
    </source>
</evidence>
<dbReference type="PANTHER" id="PTHR12629">
    <property type="entry name" value="DIPHOSPHOINOSITOL POLYPHOSPHATE PHOSPHOHYDROLASE"/>
    <property type="match status" value="1"/>
</dbReference>
<dbReference type="InterPro" id="IPR000086">
    <property type="entry name" value="NUDIX_hydrolase_dom"/>
</dbReference>
<dbReference type="SUPFAM" id="SSF55811">
    <property type="entry name" value="Nudix"/>
    <property type="match status" value="1"/>
</dbReference>
<keyword evidence="4" id="KW-0460">Magnesium</keyword>
<accession>A0AAN0NI98</accession>
<keyword evidence="3 6" id="KW-0378">Hydrolase</keyword>
<comment type="cofactor">
    <cofactor evidence="1">
        <name>Mg(2+)</name>
        <dbReference type="ChEBI" id="CHEBI:18420"/>
    </cofactor>
</comment>
<dbReference type="CDD" id="cd04666">
    <property type="entry name" value="NUDIX_DIPP2_like_Nudt4"/>
    <property type="match status" value="1"/>
</dbReference>
<reference evidence="6" key="1">
    <citation type="submission" date="2024-08" db="EMBL/GenBank/DDBJ databases">
        <title>Phylogenomic analyses of a clade within the roseobacter group suggest taxonomic reassignments of species of the genera Aestuariivita, Citreicella, Loktanella, Nautella, Pelagibaca, Ruegeria, Thalassobius, Thiobacimonas and Tropicibacter, and the proposal o.</title>
        <authorList>
            <person name="Jeon C.O."/>
        </authorList>
    </citation>
    <scope>NUCLEOTIDE SEQUENCE</scope>
    <source>
        <strain evidence="6">SS1-5</strain>
    </source>
</reference>
<dbReference type="InterPro" id="IPR015797">
    <property type="entry name" value="NUDIX_hydrolase-like_dom_sf"/>
</dbReference>
<dbReference type="InterPro" id="IPR047198">
    <property type="entry name" value="DDP-like_NUDIX"/>
</dbReference>
<evidence type="ECO:0000259" key="5">
    <source>
        <dbReference type="PROSITE" id="PS51462"/>
    </source>
</evidence>
<dbReference type="GO" id="GO:0016462">
    <property type="term" value="F:pyrophosphatase activity"/>
    <property type="evidence" value="ECO:0007669"/>
    <property type="project" value="InterPro"/>
</dbReference>
<dbReference type="GO" id="GO:0046872">
    <property type="term" value="F:metal ion binding"/>
    <property type="evidence" value="ECO:0007669"/>
    <property type="project" value="UniProtKB-KW"/>
</dbReference>
<dbReference type="Gene3D" id="3.90.79.10">
    <property type="entry name" value="Nucleoside Triphosphate Pyrophosphohydrolase"/>
    <property type="match status" value="1"/>
</dbReference>
<organism evidence="6 7">
    <name type="scientific">Yoonia rhodophyticola</name>
    <dbReference type="NCBI Taxonomy" id="3137370"/>
    <lineage>
        <taxon>Bacteria</taxon>
        <taxon>Pseudomonadati</taxon>
        <taxon>Pseudomonadota</taxon>
        <taxon>Alphaproteobacteria</taxon>
        <taxon>Rhodobacterales</taxon>
        <taxon>Paracoccaceae</taxon>
        <taxon>Yoonia</taxon>
    </lineage>
</organism>
<evidence type="ECO:0000256" key="1">
    <source>
        <dbReference type="ARBA" id="ARBA00001946"/>
    </source>
</evidence>
<dbReference type="AlphaFoldDB" id="A0AAN0NI98"/>
<sequence>MFQTFWAGTLRPLFHRDSVLQVAALCWRAGDDGIEVLLINSSAGRWILPKGWPMDDRSDAEAAKQEAWEEAGVKDGDLVEQPIGSFLSTKEFKNGAIVPCETKVFEIAVTAMVSDFPESDRRQVRWVTLDTAAKMVSQDGLARLLRNFRPT</sequence>
<evidence type="ECO:0000256" key="3">
    <source>
        <dbReference type="ARBA" id="ARBA00022801"/>
    </source>
</evidence>
<dbReference type="Pfam" id="PF00293">
    <property type="entry name" value="NUDIX"/>
    <property type="match status" value="1"/>
</dbReference>
<evidence type="ECO:0000256" key="4">
    <source>
        <dbReference type="ARBA" id="ARBA00022842"/>
    </source>
</evidence>
<dbReference type="KEGG" id="yrh:AABB31_18865"/>
<dbReference type="GO" id="GO:0005737">
    <property type="term" value="C:cytoplasm"/>
    <property type="evidence" value="ECO:0007669"/>
    <property type="project" value="TreeGrafter"/>
</dbReference>
<protein>
    <submittedName>
        <fullName evidence="6">NUDIX hydrolase</fullName>
    </submittedName>
</protein>